<reference evidence="1" key="1">
    <citation type="submission" date="2019-08" db="EMBL/GenBank/DDBJ databases">
        <authorList>
            <person name="Kucharzyk K."/>
            <person name="Murdoch R.W."/>
            <person name="Higgins S."/>
            <person name="Loffler F."/>
        </authorList>
    </citation>
    <scope>NUCLEOTIDE SEQUENCE</scope>
</reference>
<proteinExistence type="predicted"/>
<gene>
    <name evidence="1" type="ORF">SDC9_146477</name>
</gene>
<comment type="caution">
    <text evidence="1">The sequence shown here is derived from an EMBL/GenBank/DDBJ whole genome shotgun (WGS) entry which is preliminary data.</text>
</comment>
<dbReference type="AlphaFoldDB" id="A0A645EC68"/>
<name>A0A645EC68_9ZZZZ</name>
<protein>
    <submittedName>
        <fullName evidence="1">Uncharacterized protein</fullName>
    </submittedName>
</protein>
<dbReference type="EMBL" id="VSSQ01045388">
    <property type="protein sequence ID" value="MPM99286.1"/>
    <property type="molecule type" value="Genomic_DNA"/>
</dbReference>
<organism evidence="1">
    <name type="scientific">bioreactor metagenome</name>
    <dbReference type="NCBI Taxonomy" id="1076179"/>
    <lineage>
        <taxon>unclassified sequences</taxon>
        <taxon>metagenomes</taxon>
        <taxon>ecological metagenomes</taxon>
    </lineage>
</organism>
<evidence type="ECO:0000313" key="1">
    <source>
        <dbReference type="EMBL" id="MPM99286.1"/>
    </source>
</evidence>
<accession>A0A645EC68</accession>
<sequence length="252" mass="29078">MQIYQDILKQGKRFADSKATSKFKVVDTLNVFWQQVSSDCKKAKVLDASALLNSITEVCRYTYNYERSLDYGNIAPVHPATWIELVDTETSVNLAALILYEENTNQTRLARQAAEHGIQTNFHWRCEARCFIKKRYGKTLPLKWEWIEYVDDHGRSVGSLMQPMTFPDGLGEYINVELEKLRFVQHDLCALIANLGLYTIDMLNNNIASLNFCQNGRAQRPVLGRRRDLEHYIVELDFKKDPLCTPVPILQV</sequence>